<dbReference type="SMART" id="SM00028">
    <property type="entry name" value="TPR"/>
    <property type="match status" value="6"/>
</dbReference>
<dbReference type="InterPro" id="IPR001789">
    <property type="entry name" value="Sig_transdc_resp-reg_receiver"/>
</dbReference>
<comment type="caution">
    <text evidence="6">The sequence shown here is derived from an EMBL/GenBank/DDBJ whole genome shotgun (WGS) entry which is preliminary data.</text>
</comment>
<evidence type="ECO:0000313" key="6">
    <source>
        <dbReference type="EMBL" id="NJB68968.1"/>
    </source>
</evidence>
<dbReference type="SUPFAM" id="SSF48452">
    <property type="entry name" value="TPR-like"/>
    <property type="match status" value="1"/>
</dbReference>
<dbReference type="Proteomes" id="UP000580856">
    <property type="component" value="Unassembled WGS sequence"/>
</dbReference>
<sequence>MRQYEKTIIDFVAKENGCFFILSHDATFVKMMRTTLNKELVIGTDRIRTLTEEAQVLREMKTPFFKDKKVVLLVERLLNNRNTLPFIKNLKTIYDDMYVVVLTSEVERQVLILLHEMGVGNFITKPVSMATLIEKIAFTIRPQGKIGQHIERARQYFDKEKYDEALEAADRILEMKPGSAAALMIKGDVFKATGRTEEAVTAYSEAHDGAALYLEPLKKLAELYRDEGDLNRQLEYLEKLDRLSPLNVERKISMGEIHMEFGNVEAANQLFEQAVENARKEALSMIEEVKRSIAEKCIEKAPDVAERFFRSILDSKEGGLKKSDIETFNRLGIALRRQGRWNDAVSEYEQALKIAPDDENLHFNVAIAYSEGRQHAKAVVSVEKALTINPDLCLMSSVLCFNIAVMYSNAGMRDKAIFYLKKTLEVDPDHQGARKLLGAL</sequence>
<dbReference type="InterPro" id="IPR011006">
    <property type="entry name" value="CheY-like_superfamily"/>
</dbReference>
<evidence type="ECO:0000256" key="2">
    <source>
        <dbReference type="ARBA" id="ARBA00022803"/>
    </source>
</evidence>
<dbReference type="AlphaFoldDB" id="A0A846QLC1"/>
<dbReference type="Gene3D" id="1.25.40.10">
    <property type="entry name" value="Tetratricopeptide repeat domain"/>
    <property type="match status" value="2"/>
</dbReference>
<dbReference type="InterPro" id="IPR011990">
    <property type="entry name" value="TPR-like_helical_dom_sf"/>
</dbReference>
<evidence type="ECO:0000259" key="5">
    <source>
        <dbReference type="PROSITE" id="PS50110"/>
    </source>
</evidence>
<name>A0A846QLC1_9BACT</name>
<keyword evidence="1" id="KW-0677">Repeat</keyword>
<feature type="domain" description="Response regulatory" evidence="5">
    <location>
        <begin position="18"/>
        <end position="140"/>
    </location>
</feature>
<dbReference type="EMBL" id="JAATJA010000003">
    <property type="protein sequence ID" value="NJB68968.1"/>
    <property type="molecule type" value="Genomic_DNA"/>
</dbReference>
<evidence type="ECO:0000256" key="1">
    <source>
        <dbReference type="ARBA" id="ARBA00022737"/>
    </source>
</evidence>
<feature type="repeat" description="TPR" evidence="4">
    <location>
        <begin position="325"/>
        <end position="358"/>
    </location>
</feature>
<accession>A0A846QLC1</accession>
<feature type="repeat" description="TPR" evidence="4">
    <location>
        <begin position="359"/>
        <end position="392"/>
    </location>
</feature>
<dbReference type="PANTHER" id="PTHR44943:SF8">
    <property type="entry name" value="TPR REPEAT-CONTAINING PROTEIN MJ0263"/>
    <property type="match status" value="1"/>
</dbReference>
<dbReference type="RefSeq" id="WP_167942060.1">
    <property type="nucleotide sequence ID" value="NZ_JAATJA010000003.1"/>
</dbReference>
<protein>
    <submittedName>
        <fullName evidence="6">Tetratricopeptide (TPR) repeat protein</fullName>
    </submittedName>
</protein>
<dbReference type="Pfam" id="PF13181">
    <property type="entry name" value="TPR_8"/>
    <property type="match status" value="1"/>
</dbReference>
<comment type="caution">
    <text evidence="3">Lacks conserved residue(s) required for the propagation of feature annotation.</text>
</comment>
<organism evidence="6 7">
    <name type="scientific">Desulfobaculum xiamenense</name>
    <dbReference type="NCBI Taxonomy" id="995050"/>
    <lineage>
        <taxon>Bacteria</taxon>
        <taxon>Pseudomonadati</taxon>
        <taxon>Thermodesulfobacteriota</taxon>
        <taxon>Desulfovibrionia</taxon>
        <taxon>Desulfovibrionales</taxon>
        <taxon>Desulfovibrionaceae</taxon>
        <taxon>Desulfobaculum</taxon>
    </lineage>
</organism>
<proteinExistence type="predicted"/>
<evidence type="ECO:0000256" key="3">
    <source>
        <dbReference type="PROSITE-ProRule" id="PRU00169"/>
    </source>
</evidence>
<dbReference type="PROSITE" id="PS50293">
    <property type="entry name" value="TPR_REGION"/>
    <property type="match status" value="1"/>
</dbReference>
<dbReference type="Pfam" id="PF13432">
    <property type="entry name" value="TPR_16"/>
    <property type="match status" value="1"/>
</dbReference>
<dbReference type="SUPFAM" id="SSF52172">
    <property type="entry name" value="CheY-like"/>
    <property type="match status" value="1"/>
</dbReference>
<dbReference type="InterPro" id="IPR051685">
    <property type="entry name" value="Ycf3/AcsC/BcsC/TPR_MFPF"/>
</dbReference>
<dbReference type="PANTHER" id="PTHR44943">
    <property type="entry name" value="CELLULOSE SYNTHASE OPERON PROTEIN C"/>
    <property type="match status" value="1"/>
</dbReference>
<dbReference type="Gene3D" id="3.40.50.2300">
    <property type="match status" value="1"/>
</dbReference>
<dbReference type="PROSITE" id="PS50005">
    <property type="entry name" value="TPR"/>
    <property type="match status" value="4"/>
</dbReference>
<evidence type="ECO:0000313" key="7">
    <source>
        <dbReference type="Proteomes" id="UP000580856"/>
    </source>
</evidence>
<dbReference type="PROSITE" id="PS50110">
    <property type="entry name" value="RESPONSE_REGULATORY"/>
    <property type="match status" value="1"/>
</dbReference>
<dbReference type="Pfam" id="PF13414">
    <property type="entry name" value="TPR_11"/>
    <property type="match status" value="1"/>
</dbReference>
<keyword evidence="7" id="KW-1185">Reference proteome</keyword>
<gene>
    <name evidence="6" type="ORF">GGQ74_002662</name>
</gene>
<feature type="repeat" description="TPR" evidence="4">
    <location>
        <begin position="397"/>
        <end position="430"/>
    </location>
</feature>
<dbReference type="InterPro" id="IPR019734">
    <property type="entry name" value="TPR_rpt"/>
</dbReference>
<feature type="repeat" description="TPR" evidence="4">
    <location>
        <begin position="146"/>
        <end position="179"/>
    </location>
</feature>
<evidence type="ECO:0000256" key="4">
    <source>
        <dbReference type="PROSITE-ProRule" id="PRU00339"/>
    </source>
</evidence>
<dbReference type="GO" id="GO:0000160">
    <property type="term" value="P:phosphorelay signal transduction system"/>
    <property type="evidence" value="ECO:0007669"/>
    <property type="project" value="InterPro"/>
</dbReference>
<reference evidence="6 7" key="1">
    <citation type="submission" date="2020-03" db="EMBL/GenBank/DDBJ databases">
        <title>Genomic Encyclopedia of Type Strains, Phase IV (KMG-IV): sequencing the most valuable type-strain genomes for metagenomic binning, comparative biology and taxonomic classification.</title>
        <authorList>
            <person name="Goeker M."/>
        </authorList>
    </citation>
    <scope>NUCLEOTIDE SEQUENCE [LARGE SCALE GENOMIC DNA]</scope>
    <source>
        <strain evidence="6 7">DSM 24233</strain>
    </source>
</reference>
<keyword evidence="2 4" id="KW-0802">TPR repeat</keyword>